<dbReference type="RefSeq" id="WP_182801648.1">
    <property type="nucleotide sequence ID" value="NZ_CP060007.1"/>
</dbReference>
<evidence type="ECO:0000256" key="5">
    <source>
        <dbReference type="SAM" id="MobiDB-lite"/>
    </source>
</evidence>
<feature type="domain" description="Cytochrome c" evidence="6">
    <location>
        <begin position="65"/>
        <end position="155"/>
    </location>
</feature>
<dbReference type="GO" id="GO:0046872">
    <property type="term" value="F:metal ion binding"/>
    <property type="evidence" value="ECO:0007669"/>
    <property type="project" value="UniProtKB-KW"/>
</dbReference>
<gene>
    <name evidence="7" type="ORF">H4075_15005</name>
</gene>
<feature type="region of interest" description="Disordered" evidence="5">
    <location>
        <begin position="21"/>
        <end position="52"/>
    </location>
</feature>
<evidence type="ECO:0000256" key="4">
    <source>
        <dbReference type="PROSITE-ProRule" id="PRU00433"/>
    </source>
</evidence>
<dbReference type="Gene3D" id="1.10.760.10">
    <property type="entry name" value="Cytochrome c-like domain"/>
    <property type="match status" value="1"/>
</dbReference>
<evidence type="ECO:0000313" key="7">
    <source>
        <dbReference type="EMBL" id="QNA43383.1"/>
    </source>
</evidence>
<dbReference type="EMBL" id="CP060007">
    <property type="protein sequence ID" value="QNA43383.1"/>
    <property type="molecule type" value="Genomic_DNA"/>
</dbReference>
<evidence type="ECO:0000256" key="1">
    <source>
        <dbReference type="ARBA" id="ARBA00022617"/>
    </source>
</evidence>
<sequence>MKKMLIVFSFLGFVYACNNETSSDKTSGTESTTKTTTDNGNPSYDPERGAGKFTNVDVKPELDKVMAEAGLKVYDVKCGSCHKLTDEKLVGPGWKGVTTRHKPEWIMNFVTNVDEMLNKDPKAMAQLELCLVRMPNQNLTDDDARHVYEFMRKNDGVK</sequence>
<reference evidence="8" key="1">
    <citation type="submission" date="2020-08" db="EMBL/GenBank/DDBJ databases">
        <title>Lacibacter sp. S13-6-6 genome sequencing.</title>
        <authorList>
            <person name="Jin L."/>
        </authorList>
    </citation>
    <scope>NUCLEOTIDE SEQUENCE [LARGE SCALE GENOMIC DNA]</scope>
    <source>
        <strain evidence="8">S13-6-6</strain>
    </source>
</reference>
<organism evidence="7 8">
    <name type="scientific">Lacibacter sediminis</name>
    <dbReference type="NCBI Taxonomy" id="2760713"/>
    <lineage>
        <taxon>Bacteria</taxon>
        <taxon>Pseudomonadati</taxon>
        <taxon>Bacteroidota</taxon>
        <taxon>Chitinophagia</taxon>
        <taxon>Chitinophagales</taxon>
        <taxon>Chitinophagaceae</taxon>
        <taxon>Lacibacter</taxon>
    </lineage>
</organism>
<accession>A0A7G5XD30</accession>
<dbReference type="Proteomes" id="UP000515344">
    <property type="component" value="Chromosome"/>
</dbReference>
<dbReference type="KEGG" id="lacs:H4075_15005"/>
<dbReference type="InterPro" id="IPR036909">
    <property type="entry name" value="Cyt_c-like_dom_sf"/>
</dbReference>
<evidence type="ECO:0000256" key="3">
    <source>
        <dbReference type="ARBA" id="ARBA00023004"/>
    </source>
</evidence>
<dbReference type="InterPro" id="IPR009056">
    <property type="entry name" value="Cyt_c-like_dom"/>
</dbReference>
<keyword evidence="1 4" id="KW-0349">Heme</keyword>
<feature type="compositionally biased region" description="Low complexity" evidence="5">
    <location>
        <begin position="21"/>
        <end position="41"/>
    </location>
</feature>
<dbReference type="AlphaFoldDB" id="A0A7G5XD30"/>
<name>A0A7G5XD30_9BACT</name>
<dbReference type="PROSITE" id="PS51257">
    <property type="entry name" value="PROKAR_LIPOPROTEIN"/>
    <property type="match status" value="1"/>
</dbReference>
<dbReference type="PROSITE" id="PS51007">
    <property type="entry name" value="CYTC"/>
    <property type="match status" value="1"/>
</dbReference>
<proteinExistence type="predicted"/>
<keyword evidence="2 4" id="KW-0479">Metal-binding</keyword>
<keyword evidence="3 4" id="KW-0408">Iron</keyword>
<dbReference type="Pfam" id="PF00034">
    <property type="entry name" value="Cytochrom_C"/>
    <property type="match status" value="1"/>
</dbReference>
<dbReference type="GO" id="GO:0020037">
    <property type="term" value="F:heme binding"/>
    <property type="evidence" value="ECO:0007669"/>
    <property type="project" value="InterPro"/>
</dbReference>
<protein>
    <submittedName>
        <fullName evidence="7">Cytochrome c</fullName>
    </submittedName>
</protein>
<keyword evidence="8" id="KW-1185">Reference proteome</keyword>
<evidence type="ECO:0000256" key="2">
    <source>
        <dbReference type="ARBA" id="ARBA00022723"/>
    </source>
</evidence>
<evidence type="ECO:0000313" key="8">
    <source>
        <dbReference type="Proteomes" id="UP000515344"/>
    </source>
</evidence>
<dbReference type="SUPFAM" id="SSF46626">
    <property type="entry name" value="Cytochrome c"/>
    <property type="match status" value="1"/>
</dbReference>
<dbReference type="GO" id="GO:0009055">
    <property type="term" value="F:electron transfer activity"/>
    <property type="evidence" value="ECO:0007669"/>
    <property type="project" value="InterPro"/>
</dbReference>
<evidence type="ECO:0000259" key="6">
    <source>
        <dbReference type="PROSITE" id="PS51007"/>
    </source>
</evidence>